<proteinExistence type="predicted"/>
<dbReference type="SMART" id="SM00155">
    <property type="entry name" value="PLDc"/>
    <property type="match status" value="2"/>
</dbReference>
<evidence type="ECO:0000313" key="2">
    <source>
        <dbReference type="EMBL" id="AEQ20332.1"/>
    </source>
</evidence>
<dbReference type="GO" id="GO:0032049">
    <property type="term" value="P:cardiolipin biosynthetic process"/>
    <property type="evidence" value="ECO:0007669"/>
    <property type="project" value="UniProtKB-ARBA"/>
</dbReference>
<dbReference type="EMBL" id="JF429406">
    <property type="protein sequence ID" value="AEQ20332.1"/>
    <property type="molecule type" value="Genomic_DNA"/>
</dbReference>
<reference evidence="2" key="2">
    <citation type="journal article" date="2011" name="J. Bacteriol.">
        <title>Long-chain N-acyl amino acid synthases are linked to the putative PEP-CTERM/exosortase protein-sorting system in Gram-negative bacteria.</title>
        <authorList>
            <person name="Craig J.W."/>
            <person name="Cherry M.A."/>
            <person name="Brady S.F."/>
        </authorList>
    </citation>
    <scope>NUCLEOTIDE SEQUENCE</scope>
</reference>
<dbReference type="AlphaFoldDB" id="G4WV80"/>
<sequence length="544" mass="57401">MNSPLPAGTAQPRFTGVRLLADNDEAWLAKRHLIGQAGRTLDLSYFILEVDGSTSRLLLDLIAAAGRGVRVRLLVDYFLTFAQAPVLRMLAAVPNIAVRRYGPPSPGWLAALDAAGIDRDGFIKGLMSTNGAMMAAALKGNTIFPARVADTLGALRAEPGQSGAGFSMQVLAAVAPAAEAGLAGAADGDAASGSAALAALGQAAGIAVPDRTAALRQVATVIQIVRGLKQFLHRSHHKLLLADGRRFIMGGRNLADAYQCTVPPPNVRAFQDTDILAHDGSPGGSGHQQAFEHLWTHPHTADIAQADPLDERPAQPLAELQRVAVPAPDLERGASFRRGLELPDVDGTLVDNFPADKGDATITRAYTERIQQFVASGQPGAIDIVSAYVFLVDDDRDSPALLGMRNAFLAAAKAGIKVSIYTNSLDSTDLKPVNRAAYPKLIELIGAGVNVFELDKDQGSLHTKCAAIGDTCLIVGSYNMDPRSELYDTNNLLVLEDASGEATAAFRSARISALKWSRLTVDEAQRLAGESKPASTARLTSGLL</sequence>
<name>G4WV80_9BACT</name>
<feature type="domain" description="PLD phosphodiesterase" evidence="1">
    <location>
        <begin position="231"/>
        <end position="258"/>
    </location>
</feature>
<evidence type="ECO:0000259" key="1">
    <source>
        <dbReference type="PROSITE" id="PS50035"/>
    </source>
</evidence>
<dbReference type="GO" id="GO:0030572">
    <property type="term" value="F:phosphatidyltransferase activity"/>
    <property type="evidence" value="ECO:0007669"/>
    <property type="project" value="UniProtKB-ARBA"/>
</dbReference>
<dbReference type="SUPFAM" id="SSF56024">
    <property type="entry name" value="Phospholipase D/nuclease"/>
    <property type="match status" value="2"/>
</dbReference>
<dbReference type="Gene3D" id="3.30.870.10">
    <property type="entry name" value="Endonuclease Chain A"/>
    <property type="match status" value="3"/>
</dbReference>
<accession>G4WV80</accession>
<dbReference type="InterPro" id="IPR001736">
    <property type="entry name" value="PLipase_D/transphosphatidylase"/>
</dbReference>
<dbReference type="PANTHER" id="PTHR21248:SF12">
    <property type="entry name" value="CARDIOLIPIN SYNTHASE C"/>
    <property type="match status" value="1"/>
</dbReference>
<dbReference type="PANTHER" id="PTHR21248">
    <property type="entry name" value="CARDIOLIPIN SYNTHASE"/>
    <property type="match status" value="1"/>
</dbReference>
<organism evidence="2">
    <name type="scientific">uncultured bacterium EC5</name>
    <dbReference type="NCBI Taxonomy" id="672206"/>
    <lineage>
        <taxon>Bacteria</taxon>
        <taxon>environmental samples</taxon>
    </lineage>
</organism>
<reference evidence="2" key="1">
    <citation type="journal article" date="2010" name="Appl. Environ. Microbiol.">
        <title>Expanding small-molecule functional metagenomics through parallel screening of broad-host-range cosmid environmental DNA libraries in diverse proteobacteria.</title>
        <authorList>
            <person name="Craig J.W."/>
            <person name="Chang F.Y."/>
            <person name="Kim J.H."/>
            <person name="Obiajulu S.C."/>
            <person name="Brady S.F."/>
        </authorList>
    </citation>
    <scope>NUCLEOTIDE SEQUENCE</scope>
</reference>
<protein>
    <submittedName>
        <fullName evidence="2">Phosphatidylserine/phosphatidylglycerophosphate/ cardiolipin synthase</fullName>
    </submittedName>
</protein>
<dbReference type="Pfam" id="PF13091">
    <property type="entry name" value="PLDc_2"/>
    <property type="match status" value="1"/>
</dbReference>
<dbReference type="PROSITE" id="PS50035">
    <property type="entry name" value="PLD"/>
    <property type="match status" value="1"/>
</dbReference>
<dbReference type="InterPro" id="IPR025202">
    <property type="entry name" value="PLD-like_dom"/>
</dbReference>